<evidence type="ECO:0000256" key="1">
    <source>
        <dbReference type="SAM" id="Phobius"/>
    </source>
</evidence>
<name>A0ABU5T1C0_9MICC</name>
<dbReference type="RefSeq" id="WP_323277218.1">
    <property type="nucleotide sequence ID" value="NZ_JAYGGQ010000001.1"/>
</dbReference>
<evidence type="ECO:0000313" key="3">
    <source>
        <dbReference type="Proteomes" id="UP001304769"/>
    </source>
</evidence>
<dbReference type="EMBL" id="JAYGGQ010000001">
    <property type="protein sequence ID" value="MEA5453457.1"/>
    <property type="molecule type" value="Genomic_DNA"/>
</dbReference>
<keyword evidence="1" id="KW-0472">Membrane</keyword>
<feature type="transmembrane region" description="Helical" evidence="1">
    <location>
        <begin position="335"/>
        <end position="360"/>
    </location>
</feature>
<evidence type="ECO:0000313" key="2">
    <source>
        <dbReference type="EMBL" id="MEA5453457.1"/>
    </source>
</evidence>
<feature type="transmembrane region" description="Helical" evidence="1">
    <location>
        <begin position="96"/>
        <end position="115"/>
    </location>
</feature>
<keyword evidence="3" id="KW-1185">Reference proteome</keyword>
<reference evidence="2 3" key="1">
    <citation type="submission" date="2023-12" db="EMBL/GenBank/DDBJ databases">
        <title>Sinomonas terricola sp. nov, isolated from litchi orchard soil in Guangdong, PR China.</title>
        <authorList>
            <person name="Jiaxin W."/>
            <person name="Yang Z."/>
            <person name="Honghui Z."/>
        </authorList>
    </citation>
    <scope>NUCLEOTIDE SEQUENCE [LARGE SCALE GENOMIC DNA]</scope>
    <source>
        <strain evidence="2 3">JGH33</strain>
    </source>
</reference>
<dbReference type="Proteomes" id="UP001304769">
    <property type="component" value="Unassembled WGS sequence"/>
</dbReference>
<feature type="transmembrane region" description="Helical" evidence="1">
    <location>
        <begin position="156"/>
        <end position="180"/>
    </location>
</feature>
<feature type="transmembrane region" description="Helical" evidence="1">
    <location>
        <begin position="241"/>
        <end position="264"/>
    </location>
</feature>
<feature type="transmembrane region" description="Helical" evidence="1">
    <location>
        <begin position="12"/>
        <end position="35"/>
    </location>
</feature>
<keyword evidence="1" id="KW-0812">Transmembrane</keyword>
<feature type="transmembrane region" description="Helical" evidence="1">
    <location>
        <begin position="201"/>
        <end position="221"/>
    </location>
</feature>
<accession>A0ABU5T1C0</accession>
<proteinExistence type="predicted"/>
<feature type="transmembrane region" description="Helical" evidence="1">
    <location>
        <begin position="127"/>
        <end position="144"/>
    </location>
</feature>
<evidence type="ECO:0008006" key="4">
    <source>
        <dbReference type="Google" id="ProtNLM"/>
    </source>
</evidence>
<gene>
    <name evidence="2" type="ORF">SPF06_01855</name>
</gene>
<protein>
    <recommendedName>
        <fullName evidence="4">Glycosyltransferase RgtA/B/C/D-like domain-containing protein</fullName>
    </recommendedName>
</protein>
<sequence>MTDEHALARAVPAWAAEACGWGAALLLSLVAVAHLDATDRSWMLYYDPETVLPALVRGSAVAGQPQDWALSAVLFIPEMALYLGLAALGLGVKGTFALNAAVNFLLLYGALRLVSGAVRPGRPHGRRIAGALVAFGAVIGLSLLEDTSGWDTFEVASLLATATFYSTTVLAVTATTGLVARAIAARSGQGSGATPGPKRGRWLAAALFAVSAVATLTNPLYLAWEAAPLVVVFAMLGWRRVVAWVLLARVAAVLGAGAVVGLAGRIPFAALITKDGPAYAKPGQALGTAIYYAEKLADRASTLPGALSLTFAVALVVGCVLVFRRSLARRDAATALVAGVGWVAPLGVLVGAVALGIVGTRYVQPLFFAPVCLLVLAPDLAAPGALARRLPARGLRVLLAGWAAACLAASAILTASLGSSAGRIDADVRCVDAWVSASHRTGAGRYWTIRGPKAYLAEPNQLVQVDDAFNAYPWLTDRDDYRNVPAVSFVLSDDRYPAPPLPSAARGLPHETVACGRYTITDFGQDVLAIGPAHANATP</sequence>
<comment type="caution">
    <text evidence="2">The sequence shown here is derived from an EMBL/GenBank/DDBJ whole genome shotgun (WGS) entry which is preliminary data.</text>
</comment>
<feature type="transmembrane region" description="Helical" evidence="1">
    <location>
        <begin position="305"/>
        <end position="323"/>
    </location>
</feature>
<feature type="transmembrane region" description="Helical" evidence="1">
    <location>
        <begin position="398"/>
        <end position="418"/>
    </location>
</feature>
<organism evidence="2 3">
    <name type="scientific">Sinomonas terricola</name>
    <dbReference type="NCBI Taxonomy" id="3110330"/>
    <lineage>
        <taxon>Bacteria</taxon>
        <taxon>Bacillati</taxon>
        <taxon>Actinomycetota</taxon>
        <taxon>Actinomycetes</taxon>
        <taxon>Micrococcales</taxon>
        <taxon>Micrococcaceae</taxon>
        <taxon>Sinomonas</taxon>
    </lineage>
</organism>
<feature type="transmembrane region" description="Helical" evidence="1">
    <location>
        <begin position="366"/>
        <end position="386"/>
    </location>
</feature>
<keyword evidence="1" id="KW-1133">Transmembrane helix</keyword>